<feature type="region of interest" description="Disordered" evidence="7">
    <location>
        <begin position="143"/>
        <end position="186"/>
    </location>
</feature>
<name>A0A7E4VLS2_PANRE</name>
<evidence type="ECO:0000256" key="2">
    <source>
        <dbReference type="ARBA" id="ARBA00006075"/>
    </source>
</evidence>
<feature type="compositionally biased region" description="Acidic residues" evidence="7">
    <location>
        <begin position="1"/>
        <end position="11"/>
    </location>
</feature>
<feature type="compositionally biased region" description="Basic and acidic residues" evidence="7">
    <location>
        <begin position="280"/>
        <end position="290"/>
    </location>
</feature>
<evidence type="ECO:0000313" key="10">
    <source>
        <dbReference type="WBParaSite" id="Pan_g2246.t1"/>
    </source>
</evidence>
<dbReference type="PANTHER" id="PTHR13220">
    <property type="entry name" value="TIMELESS INTERACTING-RELATED"/>
    <property type="match status" value="1"/>
</dbReference>
<comment type="subcellular location">
    <subcellularLocation>
        <location evidence="1 6">Nucleus</location>
    </subcellularLocation>
</comment>
<keyword evidence="3 6" id="KW-0227">DNA damage</keyword>
<sequence>MEDYGDFDDNLFDGVDQVNDNAPENGDDALDNVIRKVEADVKPKRKINTKPQPKLTERELTGEKGLCALRKMFETYQPNKKKSPYDNLDDVMQKVEYWAHLLYPKATFDDFLAKVENVGKKRAVKVYMTKLRHGMPLFEDTATGSASNPVYARSRSPSPMKAASRAASVDSFDDDDINWDVEEPASKPVEEIDYEAEWAAAEASAKSATPTATVPKAVNSTKELSPLHESDSESEQITYKPPNKSLKARNRRQVHHTYDIDSDGDPVITVSKNESYASYKDSDAELESRKSLQARNRRLVLDSDEEMPPGSDSEDETSKKAPTSSPKDKLTIESDSEDDSRTVDNPENVPPVNSPNPVKRRKVIIDSDDDEVMSSV</sequence>
<dbReference type="AlphaFoldDB" id="A0A7E4VLS2"/>
<evidence type="ECO:0000256" key="6">
    <source>
        <dbReference type="RuleBase" id="RU366049"/>
    </source>
</evidence>
<feature type="region of interest" description="Disordered" evidence="7">
    <location>
        <begin position="1"/>
        <end position="29"/>
    </location>
</feature>
<feature type="domain" description="Chromosome segregation in meiosis protein 3" evidence="8">
    <location>
        <begin position="54"/>
        <end position="135"/>
    </location>
</feature>
<keyword evidence="5 6" id="KW-0131">Cell cycle</keyword>
<dbReference type="PANTHER" id="PTHR13220:SF11">
    <property type="entry name" value="TIMELESS-INTERACTING PROTEIN"/>
    <property type="match status" value="1"/>
</dbReference>
<reference evidence="9" key="1">
    <citation type="journal article" date="2013" name="Genetics">
        <title>The draft genome and transcriptome of Panagrellus redivivus are shaped by the harsh demands of a free-living lifestyle.</title>
        <authorList>
            <person name="Srinivasan J."/>
            <person name="Dillman A.R."/>
            <person name="Macchietto M.G."/>
            <person name="Heikkinen L."/>
            <person name="Lakso M."/>
            <person name="Fracchia K.M."/>
            <person name="Antoshechkin I."/>
            <person name="Mortazavi A."/>
            <person name="Wong G."/>
            <person name="Sternberg P.W."/>
        </authorList>
    </citation>
    <scope>NUCLEOTIDE SEQUENCE [LARGE SCALE GENOMIC DNA]</scope>
    <source>
        <strain evidence="9">MT8872</strain>
    </source>
</reference>
<comment type="similarity">
    <text evidence="2 6">Belongs to the CSM3 family.</text>
</comment>
<evidence type="ECO:0000256" key="5">
    <source>
        <dbReference type="ARBA" id="ARBA00023306"/>
    </source>
</evidence>
<keyword evidence="4 6" id="KW-0539">Nucleus</keyword>
<dbReference type="GO" id="GO:0043111">
    <property type="term" value="P:replication fork arrest"/>
    <property type="evidence" value="ECO:0007669"/>
    <property type="project" value="TreeGrafter"/>
</dbReference>
<evidence type="ECO:0000256" key="1">
    <source>
        <dbReference type="ARBA" id="ARBA00004123"/>
    </source>
</evidence>
<protein>
    <recommendedName>
        <fullName evidence="6">TIMELESS-interacting protein</fullName>
    </recommendedName>
</protein>
<dbReference type="GO" id="GO:0031298">
    <property type="term" value="C:replication fork protection complex"/>
    <property type="evidence" value="ECO:0007669"/>
    <property type="project" value="TreeGrafter"/>
</dbReference>
<feature type="region of interest" description="Disordered" evidence="7">
    <location>
        <begin position="200"/>
        <end position="376"/>
    </location>
</feature>
<evidence type="ECO:0000256" key="7">
    <source>
        <dbReference type="SAM" id="MobiDB-lite"/>
    </source>
</evidence>
<organism evidence="9 10">
    <name type="scientific">Panagrellus redivivus</name>
    <name type="common">Microworm</name>
    <dbReference type="NCBI Taxonomy" id="6233"/>
    <lineage>
        <taxon>Eukaryota</taxon>
        <taxon>Metazoa</taxon>
        <taxon>Ecdysozoa</taxon>
        <taxon>Nematoda</taxon>
        <taxon>Chromadorea</taxon>
        <taxon>Rhabditida</taxon>
        <taxon>Tylenchina</taxon>
        <taxon>Panagrolaimomorpha</taxon>
        <taxon>Panagrolaimoidea</taxon>
        <taxon>Panagrolaimidae</taxon>
        <taxon>Panagrellus</taxon>
    </lineage>
</organism>
<dbReference type="WBParaSite" id="Pan_g2246.t1">
    <property type="protein sequence ID" value="Pan_g2246.t1"/>
    <property type="gene ID" value="Pan_g2246"/>
</dbReference>
<evidence type="ECO:0000313" key="9">
    <source>
        <dbReference type="Proteomes" id="UP000492821"/>
    </source>
</evidence>
<comment type="function">
    <text evidence="6">Plays an important role in the control of DNA replication and the maintenance of replication fork stability.</text>
</comment>
<dbReference type="Pfam" id="PF07962">
    <property type="entry name" value="Swi3"/>
    <property type="match status" value="1"/>
</dbReference>
<feature type="compositionally biased region" description="Acidic residues" evidence="7">
    <location>
        <begin position="302"/>
        <end position="315"/>
    </location>
</feature>
<keyword evidence="9" id="KW-1185">Reference proteome</keyword>
<dbReference type="GO" id="GO:0003677">
    <property type="term" value="F:DNA binding"/>
    <property type="evidence" value="ECO:0007669"/>
    <property type="project" value="TreeGrafter"/>
</dbReference>
<accession>A0A7E4VLS2</accession>
<evidence type="ECO:0000256" key="3">
    <source>
        <dbReference type="ARBA" id="ARBA00022763"/>
    </source>
</evidence>
<feature type="compositionally biased region" description="Basic residues" evidence="7">
    <location>
        <begin position="246"/>
        <end position="255"/>
    </location>
</feature>
<feature type="compositionally biased region" description="Low complexity" evidence="7">
    <location>
        <begin position="200"/>
        <end position="218"/>
    </location>
</feature>
<dbReference type="InterPro" id="IPR040038">
    <property type="entry name" value="TIPIN/Csm3/Swi3"/>
</dbReference>
<evidence type="ECO:0000256" key="4">
    <source>
        <dbReference type="ARBA" id="ARBA00023242"/>
    </source>
</evidence>
<evidence type="ECO:0000259" key="8">
    <source>
        <dbReference type="Pfam" id="PF07962"/>
    </source>
</evidence>
<dbReference type="Proteomes" id="UP000492821">
    <property type="component" value="Unassembled WGS sequence"/>
</dbReference>
<dbReference type="GO" id="GO:0006974">
    <property type="term" value="P:DNA damage response"/>
    <property type="evidence" value="ECO:0007669"/>
    <property type="project" value="UniProtKB-KW"/>
</dbReference>
<dbReference type="GO" id="GO:0031297">
    <property type="term" value="P:replication fork processing"/>
    <property type="evidence" value="ECO:0007669"/>
    <property type="project" value="UniProtKB-UniRule"/>
</dbReference>
<proteinExistence type="inferred from homology"/>
<reference evidence="10" key="2">
    <citation type="submission" date="2020-10" db="UniProtKB">
        <authorList>
            <consortium name="WormBaseParasite"/>
        </authorList>
    </citation>
    <scope>IDENTIFICATION</scope>
</reference>
<dbReference type="GO" id="GO:0000076">
    <property type="term" value="P:DNA replication checkpoint signaling"/>
    <property type="evidence" value="ECO:0007669"/>
    <property type="project" value="UniProtKB-UniRule"/>
</dbReference>
<dbReference type="InterPro" id="IPR012923">
    <property type="entry name" value="Csm3"/>
</dbReference>
<feature type="compositionally biased region" description="Acidic residues" evidence="7">
    <location>
        <begin position="366"/>
        <end position="376"/>
    </location>
</feature>
<feature type="compositionally biased region" description="Acidic residues" evidence="7">
    <location>
        <begin position="171"/>
        <end position="183"/>
    </location>
</feature>